<dbReference type="AlphaFoldDB" id="V6J1F0"/>
<dbReference type="EMBL" id="AWTC01000001">
    <property type="protein sequence ID" value="EST13718.1"/>
    <property type="molecule type" value="Genomic_DNA"/>
</dbReference>
<keyword evidence="2" id="KW-1133">Transmembrane helix</keyword>
<evidence type="ECO:0008006" key="5">
    <source>
        <dbReference type="Google" id="ProtNLM"/>
    </source>
</evidence>
<dbReference type="OrthoDB" id="1683589at2"/>
<dbReference type="PATRIC" id="fig|1395513.3.peg.427"/>
<dbReference type="Pfam" id="PF11167">
    <property type="entry name" value="DUF2953"/>
    <property type="match status" value="1"/>
</dbReference>
<keyword evidence="4" id="KW-1185">Reference proteome</keyword>
<evidence type="ECO:0000313" key="4">
    <source>
        <dbReference type="Proteomes" id="UP000018296"/>
    </source>
</evidence>
<proteinExistence type="predicted"/>
<keyword evidence="2" id="KW-0472">Membrane</keyword>
<dbReference type="InterPro" id="IPR021338">
    <property type="entry name" value="DUF2953"/>
</dbReference>
<name>V6J1F0_9BACL</name>
<feature type="compositionally biased region" description="Basic and acidic residues" evidence="1">
    <location>
        <begin position="65"/>
        <end position="84"/>
    </location>
</feature>
<protein>
    <recommendedName>
        <fullName evidence="5">DUF2953 domain-containing protein</fullName>
    </recommendedName>
</protein>
<gene>
    <name evidence="3" type="ORF">P343_02115</name>
</gene>
<organism evidence="3 4">
    <name type="scientific">Sporolactobacillus laevolacticus DSM 442</name>
    <dbReference type="NCBI Taxonomy" id="1395513"/>
    <lineage>
        <taxon>Bacteria</taxon>
        <taxon>Bacillati</taxon>
        <taxon>Bacillota</taxon>
        <taxon>Bacilli</taxon>
        <taxon>Bacillales</taxon>
        <taxon>Sporolactobacillaceae</taxon>
        <taxon>Sporolactobacillus</taxon>
    </lineage>
</organism>
<dbReference type="RefSeq" id="WP_023508735.1">
    <property type="nucleotide sequence ID" value="NZ_AWTC01000001.1"/>
</dbReference>
<feature type="transmembrane region" description="Helical" evidence="2">
    <location>
        <begin position="6"/>
        <end position="23"/>
    </location>
</feature>
<keyword evidence="2" id="KW-0812">Transmembrane</keyword>
<evidence type="ECO:0000313" key="3">
    <source>
        <dbReference type="EMBL" id="EST13718.1"/>
    </source>
</evidence>
<dbReference type="Proteomes" id="UP000018296">
    <property type="component" value="Unassembled WGS sequence"/>
</dbReference>
<accession>V6J1F0</accession>
<feature type="region of interest" description="Disordered" evidence="1">
    <location>
        <begin position="65"/>
        <end position="89"/>
    </location>
</feature>
<comment type="caution">
    <text evidence="3">The sequence shown here is derived from an EMBL/GenBank/DDBJ whole genome shotgun (WGS) entry which is preliminary data.</text>
</comment>
<sequence>MLLFIILSGFILLFIVFLIYLILRSTLTLRIKCLISARHLEIHVTVYLWNKKVWAYQSEPEQLNKRKEPSATKDDMREERDMRSTTDNWSDQSRKAITLLRSLHVSDHVRISDLAWITTCGTGDASETAILCGVLWSVKASVMPWIGPFCDDKPRINVVPFFQRKCLSSNLSCMFHIRIGDAIAMIKKIRGQWKEG</sequence>
<dbReference type="eggNOG" id="ENOG5032TN8">
    <property type="taxonomic scope" value="Bacteria"/>
</dbReference>
<evidence type="ECO:0000256" key="1">
    <source>
        <dbReference type="SAM" id="MobiDB-lite"/>
    </source>
</evidence>
<reference evidence="3 4" key="1">
    <citation type="journal article" date="2013" name="Genome Announc.">
        <title>Genome Sequence of Sporolactobacillus laevolacticus DSM442, an Efficient Polymer-Grade D-Lactate Producer from Agricultural Waste Cottonseed as a Nitrogen Source.</title>
        <authorList>
            <person name="Wang H."/>
            <person name="Wang L."/>
            <person name="Ju J."/>
            <person name="Yu B."/>
            <person name="Ma Y."/>
        </authorList>
    </citation>
    <scope>NUCLEOTIDE SEQUENCE [LARGE SCALE GENOMIC DNA]</scope>
    <source>
        <strain evidence="3 4">DSM 442</strain>
    </source>
</reference>
<dbReference type="STRING" id="1395513.P343_02115"/>
<evidence type="ECO:0000256" key="2">
    <source>
        <dbReference type="SAM" id="Phobius"/>
    </source>
</evidence>